<feature type="region of interest" description="Disordered" evidence="1">
    <location>
        <begin position="30"/>
        <end position="58"/>
    </location>
</feature>
<feature type="domain" description="DUF732" evidence="3">
    <location>
        <begin position="107"/>
        <end position="156"/>
    </location>
</feature>
<name>A0A327YZW1_9ACTN</name>
<evidence type="ECO:0000256" key="1">
    <source>
        <dbReference type="SAM" id="MobiDB-lite"/>
    </source>
</evidence>
<dbReference type="AlphaFoldDB" id="A0A327YZW1"/>
<dbReference type="EMBL" id="QLMJ01000023">
    <property type="protein sequence ID" value="RAK27390.1"/>
    <property type="molecule type" value="Genomic_DNA"/>
</dbReference>
<evidence type="ECO:0000313" key="5">
    <source>
        <dbReference type="Proteomes" id="UP000249341"/>
    </source>
</evidence>
<feature type="signal peptide" evidence="2">
    <location>
        <begin position="1"/>
        <end position="17"/>
    </location>
</feature>
<evidence type="ECO:0000259" key="3">
    <source>
        <dbReference type="Pfam" id="PF05305"/>
    </source>
</evidence>
<dbReference type="OrthoDB" id="3298641at2"/>
<sequence length="158" mass="16055">MKRACLLLVTAALPVLAGCGTAPGVPEWKNAAPQAAPPSPATTSIAPSEAPSEVPSPVPSYSVSVAATVSVSPTPPRVATWPSPTPSAGFVAAVQGRLPEVALDRRPEEITELGDQACQGLAAGKRRPTVAKNLLEYGLSGADARELVSLASSHLCRA</sequence>
<feature type="compositionally biased region" description="Low complexity" evidence="1">
    <location>
        <begin position="41"/>
        <end position="58"/>
    </location>
</feature>
<dbReference type="InterPro" id="IPR007969">
    <property type="entry name" value="DUF732"/>
</dbReference>
<reference evidence="4 5" key="1">
    <citation type="submission" date="2018-06" db="EMBL/GenBank/DDBJ databases">
        <title>Genomic Encyclopedia of Type Strains, Phase III (KMG-III): the genomes of soil and plant-associated and newly described type strains.</title>
        <authorList>
            <person name="Whitman W."/>
        </authorList>
    </citation>
    <scope>NUCLEOTIDE SEQUENCE [LARGE SCALE GENOMIC DNA]</scope>
    <source>
        <strain evidence="4 5">CGMCC 4.7090</strain>
    </source>
</reference>
<dbReference type="PROSITE" id="PS51257">
    <property type="entry name" value="PROKAR_LIPOPROTEIN"/>
    <property type="match status" value="1"/>
</dbReference>
<comment type="caution">
    <text evidence="4">The sequence shown here is derived from an EMBL/GenBank/DDBJ whole genome shotgun (WGS) entry which is preliminary data.</text>
</comment>
<protein>
    <submittedName>
        <fullName evidence="4">Uncharacterized protein DUF732</fullName>
    </submittedName>
</protein>
<gene>
    <name evidence="4" type="ORF">B0I29_12324</name>
</gene>
<proteinExistence type="predicted"/>
<feature type="chain" id="PRO_5039181128" evidence="2">
    <location>
        <begin position="18"/>
        <end position="158"/>
    </location>
</feature>
<dbReference type="RefSeq" id="WP_111653926.1">
    <property type="nucleotide sequence ID" value="NZ_QLMJ01000023.1"/>
</dbReference>
<organism evidence="4 5">
    <name type="scientific">Actinoplanes lutulentus</name>
    <dbReference type="NCBI Taxonomy" id="1287878"/>
    <lineage>
        <taxon>Bacteria</taxon>
        <taxon>Bacillati</taxon>
        <taxon>Actinomycetota</taxon>
        <taxon>Actinomycetes</taxon>
        <taxon>Micromonosporales</taxon>
        <taxon>Micromonosporaceae</taxon>
        <taxon>Actinoplanes</taxon>
    </lineage>
</organism>
<evidence type="ECO:0000313" key="4">
    <source>
        <dbReference type="EMBL" id="RAK27390.1"/>
    </source>
</evidence>
<evidence type="ECO:0000256" key="2">
    <source>
        <dbReference type="SAM" id="SignalP"/>
    </source>
</evidence>
<keyword evidence="2" id="KW-0732">Signal</keyword>
<dbReference type="Proteomes" id="UP000249341">
    <property type="component" value="Unassembled WGS sequence"/>
</dbReference>
<dbReference type="Pfam" id="PF05305">
    <property type="entry name" value="DUF732"/>
    <property type="match status" value="1"/>
</dbReference>
<accession>A0A327YZW1</accession>
<keyword evidence="5" id="KW-1185">Reference proteome</keyword>